<sequence length="415" mass="46588">MAETIDFDYLVIGAGAMGMAFVDTILTDTQKTVAIVDRYARPSGHWTVAYPYVRLHQPSSCYGVNSKDLGENAIDKVGWNKGLLELASRDEVCAYYDTVMQHTFLPSGRVAYYPKHEYTGGREFHSIMTGKAYQVGEGTRIVDATYMKVVVPSMRKPPYEVAEDVEVVTPNDMPSAQRPHINYTVVGAGKTGADACLWLLANDIDPDRITWVMPRDSFYMERGNFQSGRMFAGKNRVGLIALLDSITTASSIDDMLKSLVACQQLLQLDDKVWPTMYHCSTVSLAELEQLRKIKNIVRKGRILRISRNEVLLQHGSYTPNPDSLFIDCSANGLEKLPPTPVFQDDKITLQSVRKCQQVFSAAFIAHVEAAYKDDETKNKLCRPIPHPNEPADYALAYLQTFLNALYWNSFPKTRS</sequence>
<reference evidence="2" key="1">
    <citation type="journal article" date="2017" name="BMC Genomics">
        <title>Gapless genome assembly of Colletotrichum higginsianum reveals chromosome structure and association of transposable elements with secondary metabolite gene clusters.</title>
        <authorList>
            <person name="Dallery J.-F."/>
            <person name="Lapalu N."/>
            <person name="Zampounis A."/>
            <person name="Pigne S."/>
            <person name="Luyten I."/>
            <person name="Amselem J."/>
            <person name="Wittenberg A.H.J."/>
            <person name="Zhou S."/>
            <person name="de Queiroz M.V."/>
            <person name="Robin G.P."/>
            <person name="Auger A."/>
            <person name="Hainaut M."/>
            <person name="Henrissat B."/>
            <person name="Kim K.-T."/>
            <person name="Lee Y.-H."/>
            <person name="Lespinet O."/>
            <person name="Schwartz D.C."/>
            <person name="Thon M.R."/>
            <person name="O'Connell R.J."/>
        </authorList>
    </citation>
    <scope>NUCLEOTIDE SEQUENCE [LARGE SCALE GENOMIC DNA]</scope>
    <source>
        <strain evidence="2">IMI 349063</strain>
    </source>
</reference>
<dbReference type="AlphaFoldDB" id="A0A1B7XR03"/>
<dbReference type="KEGG" id="chig:CH63R_14490"/>
<dbReference type="EMBL" id="LTAN01000011">
    <property type="protein sequence ID" value="OBR02189.1"/>
    <property type="molecule type" value="Genomic_DNA"/>
</dbReference>
<dbReference type="RefSeq" id="XP_018150707.1">
    <property type="nucleotide sequence ID" value="XM_018309464.1"/>
</dbReference>
<organism evidence="1 2">
    <name type="scientific">Colletotrichum higginsianum (strain IMI 349063)</name>
    <name type="common">Crucifer anthracnose fungus</name>
    <dbReference type="NCBI Taxonomy" id="759273"/>
    <lineage>
        <taxon>Eukaryota</taxon>
        <taxon>Fungi</taxon>
        <taxon>Dikarya</taxon>
        <taxon>Ascomycota</taxon>
        <taxon>Pezizomycotina</taxon>
        <taxon>Sordariomycetes</taxon>
        <taxon>Hypocreomycetidae</taxon>
        <taxon>Glomerellales</taxon>
        <taxon>Glomerellaceae</taxon>
        <taxon>Colletotrichum</taxon>
        <taxon>Colletotrichum destructivum species complex</taxon>
    </lineage>
</organism>
<dbReference type="SUPFAM" id="SSF51905">
    <property type="entry name" value="FAD/NAD(P)-binding domain"/>
    <property type="match status" value="1"/>
</dbReference>
<dbReference type="InterPro" id="IPR036188">
    <property type="entry name" value="FAD/NAD-bd_sf"/>
</dbReference>
<keyword evidence="2" id="KW-1185">Reference proteome</keyword>
<name>A0A1B7XR03_COLHI</name>
<proteinExistence type="predicted"/>
<dbReference type="GeneID" id="28873571"/>
<dbReference type="Gene3D" id="3.50.50.60">
    <property type="entry name" value="FAD/NAD(P)-binding domain"/>
    <property type="match status" value="1"/>
</dbReference>
<dbReference type="VEuPathDB" id="FungiDB:CH63R_14490"/>
<accession>A0A1B7XR03</accession>
<gene>
    <name evidence="1" type="ORF">CH63R_14490</name>
</gene>
<evidence type="ECO:0000313" key="1">
    <source>
        <dbReference type="EMBL" id="OBR02189.1"/>
    </source>
</evidence>
<evidence type="ECO:0000313" key="2">
    <source>
        <dbReference type="Proteomes" id="UP000092177"/>
    </source>
</evidence>
<dbReference type="OrthoDB" id="4114509at2759"/>
<protein>
    <submittedName>
        <fullName evidence="1">Uncharacterized protein</fullName>
    </submittedName>
</protein>
<comment type="caution">
    <text evidence="1">The sequence shown here is derived from an EMBL/GenBank/DDBJ whole genome shotgun (WGS) entry which is preliminary data.</text>
</comment>
<dbReference type="Proteomes" id="UP000092177">
    <property type="component" value="Chromosome 11"/>
</dbReference>